<protein>
    <submittedName>
        <fullName evidence="4">Phage shock protein A</fullName>
    </submittedName>
</protein>
<feature type="region of interest" description="Disordered" evidence="3">
    <location>
        <begin position="244"/>
        <end position="294"/>
    </location>
</feature>
<dbReference type="AlphaFoldDB" id="A0AB38VQA6"/>
<feature type="compositionally biased region" description="Polar residues" evidence="3">
    <location>
        <begin position="244"/>
        <end position="264"/>
    </location>
</feature>
<evidence type="ECO:0000313" key="4">
    <source>
        <dbReference type="EMBL" id="VEH05814.1"/>
    </source>
</evidence>
<dbReference type="Proteomes" id="UP000271380">
    <property type="component" value="Chromosome"/>
</dbReference>
<comment type="similarity">
    <text evidence="1">Belongs to the PspA/Vipp/IM30 family.</text>
</comment>
<gene>
    <name evidence="4" type="primary">pspA1</name>
    <name evidence="4" type="ORF">NCTC949_00803</name>
</gene>
<accession>A0AB38VQA6</accession>
<dbReference type="EMBL" id="LR134377">
    <property type="protein sequence ID" value="VEH05814.1"/>
    <property type="molecule type" value="Genomic_DNA"/>
</dbReference>
<dbReference type="InterPro" id="IPR007157">
    <property type="entry name" value="PspA_VIPP1"/>
</dbReference>
<evidence type="ECO:0000256" key="1">
    <source>
        <dbReference type="ARBA" id="ARBA00043985"/>
    </source>
</evidence>
<reference evidence="4 5" key="1">
    <citation type="submission" date="2018-12" db="EMBL/GenBank/DDBJ databases">
        <authorList>
            <consortium name="Pathogen Informatics"/>
        </authorList>
    </citation>
    <scope>NUCLEOTIDE SEQUENCE [LARGE SCALE GENOMIC DNA]</scope>
    <source>
        <strain evidence="4 5">NCTC949</strain>
    </source>
</reference>
<evidence type="ECO:0000256" key="3">
    <source>
        <dbReference type="SAM" id="MobiDB-lite"/>
    </source>
</evidence>
<dbReference type="Pfam" id="PF04012">
    <property type="entry name" value="PspA_IM30"/>
    <property type="match status" value="1"/>
</dbReference>
<keyword evidence="2" id="KW-0175">Coiled coil</keyword>
<evidence type="ECO:0000256" key="2">
    <source>
        <dbReference type="SAM" id="Coils"/>
    </source>
</evidence>
<feature type="compositionally biased region" description="Acidic residues" evidence="3">
    <location>
        <begin position="266"/>
        <end position="294"/>
    </location>
</feature>
<evidence type="ECO:0000313" key="5">
    <source>
        <dbReference type="Proteomes" id="UP000271380"/>
    </source>
</evidence>
<proteinExistence type="inferred from homology"/>
<organism evidence="4 5">
    <name type="scientific">Corynebacterium kutscheri</name>
    <dbReference type="NCBI Taxonomy" id="35755"/>
    <lineage>
        <taxon>Bacteria</taxon>
        <taxon>Bacillati</taxon>
        <taxon>Actinomycetota</taxon>
        <taxon>Actinomycetes</taxon>
        <taxon>Mycobacteriales</taxon>
        <taxon>Corynebacteriaceae</taxon>
        <taxon>Corynebacterium</taxon>
    </lineage>
</organism>
<feature type="coiled-coil region" evidence="2">
    <location>
        <begin position="27"/>
        <end position="164"/>
    </location>
</feature>
<dbReference type="RefSeq" id="WP_126316542.1">
    <property type="nucleotide sequence ID" value="NZ_JBHOLU010000002.1"/>
</dbReference>
<sequence>MANPFSKGWKYLTSSLDMKIDENADPMVQIQQAANEAKKQHEAIEKQATQVIGSRNQLAMKLDRLLKEQAALQDKARQAIQLSDQTQAAGDSAKAKELLNAAEIYASQLVSAEQQLEETKVLHQQAVQAAEQATEQVKQSEARLKEQLGQIDQLRTQVEQTKLHETTNKTMDSITELSVEKDVPSLDQVREKIERRYANAVGAQELMQATGRYEEVDLHGVDMKAADRLAQIRAELSGELTAGTAQAELTSSPEATSETENADVTTEIDDDYIESAAEEEIDAEADTAVDEAEK</sequence>
<name>A0AB38VQA6_9CORY</name>